<reference evidence="2 3" key="1">
    <citation type="submission" date="2020-10" db="EMBL/GenBank/DDBJ databases">
        <title>The Coptis chinensis genome and diversification of protoberbering-type alkaloids.</title>
        <authorList>
            <person name="Wang B."/>
            <person name="Shu S."/>
            <person name="Song C."/>
            <person name="Liu Y."/>
        </authorList>
    </citation>
    <scope>NUCLEOTIDE SEQUENCE [LARGE SCALE GENOMIC DNA]</scope>
    <source>
        <strain evidence="2">HL-2020</strain>
        <tissue evidence="2">Leaf</tissue>
    </source>
</reference>
<dbReference type="AlphaFoldDB" id="A0A835LUJ4"/>
<keyword evidence="1" id="KW-0812">Transmembrane</keyword>
<dbReference type="EMBL" id="JADFTS010000005">
    <property type="protein sequence ID" value="KAF9605467.1"/>
    <property type="molecule type" value="Genomic_DNA"/>
</dbReference>
<dbReference type="PANTHER" id="PTHR31061:SF25">
    <property type="entry name" value="HEPARAN-ALPHA-GLUCOSAMINIDE N-ACETYLTRANSFERASE-LIKE PROTEIN (DUF1624)"/>
    <property type="match status" value="1"/>
</dbReference>
<dbReference type="OrthoDB" id="2149840at2759"/>
<protein>
    <submittedName>
        <fullName evidence="2">Uncharacterized protein</fullName>
    </submittedName>
</protein>
<dbReference type="PANTHER" id="PTHR31061">
    <property type="entry name" value="LD22376P"/>
    <property type="match status" value="1"/>
</dbReference>
<proteinExistence type="predicted"/>
<name>A0A835LUJ4_9MAGN</name>
<keyword evidence="1" id="KW-1133">Transmembrane helix</keyword>
<feature type="non-terminal residue" evidence="2">
    <location>
        <position position="1"/>
    </location>
</feature>
<keyword evidence="3" id="KW-1185">Reference proteome</keyword>
<evidence type="ECO:0000256" key="1">
    <source>
        <dbReference type="SAM" id="Phobius"/>
    </source>
</evidence>
<gene>
    <name evidence="2" type="ORF">IFM89_017486</name>
</gene>
<feature type="transmembrane region" description="Helical" evidence="1">
    <location>
        <begin position="65"/>
        <end position="83"/>
    </location>
</feature>
<sequence>MLVHKDLQLKLGGLSQDKRHNLRMLLSQDKRQVKCCDEFSIISMMGYSHAPDELTYGVDMKRIRWLAGACVLVVYLLVVYGAYVPDWHFSVYNTKSPDYGNTYFKFVQVCTESSPYEGPFRKDAASWCQAPFEPKGLL</sequence>
<comment type="caution">
    <text evidence="2">The sequence shown here is derived from an EMBL/GenBank/DDBJ whole genome shotgun (WGS) entry which is preliminary data.</text>
</comment>
<organism evidence="2 3">
    <name type="scientific">Coptis chinensis</name>
    <dbReference type="NCBI Taxonomy" id="261450"/>
    <lineage>
        <taxon>Eukaryota</taxon>
        <taxon>Viridiplantae</taxon>
        <taxon>Streptophyta</taxon>
        <taxon>Embryophyta</taxon>
        <taxon>Tracheophyta</taxon>
        <taxon>Spermatophyta</taxon>
        <taxon>Magnoliopsida</taxon>
        <taxon>Ranunculales</taxon>
        <taxon>Ranunculaceae</taxon>
        <taxon>Coptidoideae</taxon>
        <taxon>Coptis</taxon>
    </lineage>
</organism>
<evidence type="ECO:0000313" key="2">
    <source>
        <dbReference type="EMBL" id="KAF9605467.1"/>
    </source>
</evidence>
<keyword evidence="1" id="KW-0472">Membrane</keyword>
<accession>A0A835LUJ4</accession>
<dbReference type="Proteomes" id="UP000631114">
    <property type="component" value="Unassembled WGS sequence"/>
</dbReference>
<evidence type="ECO:0000313" key="3">
    <source>
        <dbReference type="Proteomes" id="UP000631114"/>
    </source>
</evidence>